<evidence type="ECO:0000256" key="2">
    <source>
        <dbReference type="SAM" id="SignalP"/>
    </source>
</evidence>
<keyword evidence="2" id="KW-0732">Signal</keyword>
<feature type="region of interest" description="Disordered" evidence="1">
    <location>
        <begin position="23"/>
        <end position="74"/>
    </location>
</feature>
<dbReference type="PROSITE" id="PS51257">
    <property type="entry name" value="PROKAR_LIPOPROTEIN"/>
    <property type="match status" value="1"/>
</dbReference>
<accession>A0ABY8UWD4</accession>
<feature type="compositionally biased region" description="Low complexity" evidence="1">
    <location>
        <begin position="49"/>
        <end position="61"/>
    </location>
</feature>
<feature type="signal peptide" evidence="2">
    <location>
        <begin position="1"/>
        <end position="26"/>
    </location>
</feature>
<evidence type="ECO:0000313" key="4">
    <source>
        <dbReference type="EMBL" id="WIF96730.1"/>
    </source>
</evidence>
<feature type="chain" id="PRO_5046801822" evidence="2">
    <location>
        <begin position="27"/>
        <end position="188"/>
    </location>
</feature>
<evidence type="ECO:0000313" key="5">
    <source>
        <dbReference type="Proteomes" id="UP001236652"/>
    </source>
</evidence>
<gene>
    <name evidence="4" type="ORF">QNI29_13330</name>
</gene>
<name>A0ABY8UWD4_9BACI</name>
<feature type="compositionally biased region" description="Acidic residues" evidence="1">
    <location>
        <begin position="62"/>
        <end position="72"/>
    </location>
</feature>
<keyword evidence="5" id="KW-1185">Reference proteome</keyword>
<organism evidence="4 5">
    <name type="scientific">Pontibacillus chungwhensis</name>
    <dbReference type="NCBI Taxonomy" id="265426"/>
    <lineage>
        <taxon>Bacteria</taxon>
        <taxon>Bacillati</taxon>
        <taxon>Bacillota</taxon>
        <taxon>Bacilli</taxon>
        <taxon>Bacillales</taxon>
        <taxon>Bacillaceae</taxon>
        <taxon>Pontibacillus</taxon>
    </lineage>
</organism>
<reference evidence="4 5" key="1">
    <citation type="submission" date="2023-05" db="EMBL/GenBank/DDBJ databases">
        <title>Comparative genomics reveals the evidence of polycyclic aromatic hydrocarbons degradation in moderately halophilic genus Pontibacillus.</title>
        <authorList>
            <person name="Yang H."/>
            <person name="Qian Z."/>
        </authorList>
    </citation>
    <scope>NUCLEOTIDE SEQUENCE [LARGE SCALE GENOMIC DNA]</scope>
    <source>
        <strain evidence="5">HN14</strain>
    </source>
</reference>
<proteinExistence type="predicted"/>
<dbReference type="Pfam" id="PF07007">
    <property type="entry name" value="LprI"/>
    <property type="match status" value="1"/>
</dbReference>
<dbReference type="Proteomes" id="UP001236652">
    <property type="component" value="Chromosome"/>
</dbReference>
<dbReference type="PANTHER" id="PTHR39176:SF1">
    <property type="entry name" value="PERIPLASMIC PROTEIN"/>
    <property type="match status" value="1"/>
</dbReference>
<evidence type="ECO:0000259" key="3">
    <source>
        <dbReference type="Pfam" id="PF07007"/>
    </source>
</evidence>
<feature type="compositionally biased region" description="Polar residues" evidence="1">
    <location>
        <begin position="23"/>
        <end position="41"/>
    </location>
</feature>
<dbReference type="RefSeq" id="WP_231416996.1">
    <property type="nucleotide sequence ID" value="NZ_CP126446.1"/>
</dbReference>
<feature type="domain" description="Lysozyme inhibitor LprI-like N-terminal" evidence="3">
    <location>
        <begin position="94"/>
        <end position="183"/>
    </location>
</feature>
<dbReference type="InterPro" id="IPR009739">
    <property type="entry name" value="LprI-like_N"/>
</dbReference>
<sequence>MRKHQTSTILALMILVLAACSNDSGAQSQDEPSNDTTIQTQNEEDGLETSDNTTSTDSNGTSDEETEEDEELESMKTKYLTELNKMNDADHMAEAKTTMVEMEKQEQARYEKWDKKLNEIYGVLEEQLSQEEMDQLREKQRKWIRYRDEAAKEASLKYEGGSTERLEYVATEASLTRERCFELVAHYM</sequence>
<dbReference type="Gene3D" id="1.20.1270.180">
    <property type="match status" value="1"/>
</dbReference>
<evidence type="ECO:0000256" key="1">
    <source>
        <dbReference type="SAM" id="MobiDB-lite"/>
    </source>
</evidence>
<dbReference type="EMBL" id="CP126446">
    <property type="protein sequence ID" value="WIF96730.1"/>
    <property type="molecule type" value="Genomic_DNA"/>
</dbReference>
<protein>
    <submittedName>
        <fullName evidence="4">DUF1311 domain-containing protein</fullName>
    </submittedName>
</protein>
<dbReference type="PANTHER" id="PTHR39176">
    <property type="entry name" value="PERIPLASMIC PROTEIN-RELATED"/>
    <property type="match status" value="1"/>
</dbReference>